<feature type="domain" description="N-acetyltransferase" evidence="2">
    <location>
        <begin position="3"/>
        <end position="167"/>
    </location>
</feature>
<keyword evidence="4" id="KW-1185">Reference proteome</keyword>
<proteinExistence type="predicted"/>
<sequence>MDFTIRTARPDDYETLGEITVRAYRDDGFLAFGEDDEYADLLRDVAGRAADAEVLVAADEAGTVLGGVTFTTGDGKWADIAGPDEAEFRMLAVGHEGRGRGVGEALVRACVERARAVPGCARIVLSTQQSMAGAHRIYARVGFVRAPERDWQPLPGVDFTLLAYALELGNTP</sequence>
<evidence type="ECO:0000256" key="1">
    <source>
        <dbReference type="ARBA" id="ARBA00022679"/>
    </source>
</evidence>
<evidence type="ECO:0000313" key="4">
    <source>
        <dbReference type="Proteomes" id="UP000217676"/>
    </source>
</evidence>
<dbReference type="Proteomes" id="UP000217676">
    <property type="component" value="Chromosome"/>
</dbReference>
<dbReference type="KEGG" id="slau:SLA_5064"/>
<accession>A0A160P4P9</accession>
<keyword evidence="1 3" id="KW-0808">Transferase</keyword>
<dbReference type="PROSITE" id="PS51186">
    <property type="entry name" value="GNAT"/>
    <property type="match status" value="1"/>
</dbReference>
<evidence type="ECO:0000313" key="3">
    <source>
        <dbReference type="EMBL" id="BAU85946.1"/>
    </source>
</evidence>
<dbReference type="EMBL" id="AP017424">
    <property type="protein sequence ID" value="BAU85946.1"/>
    <property type="molecule type" value="Genomic_DNA"/>
</dbReference>
<gene>
    <name evidence="3" type="ORF">SLA_5064</name>
</gene>
<dbReference type="PANTHER" id="PTHR13947">
    <property type="entry name" value="GNAT FAMILY N-ACETYLTRANSFERASE"/>
    <property type="match status" value="1"/>
</dbReference>
<organism evidence="3 4">
    <name type="scientific">Streptomyces laurentii</name>
    <dbReference type="NCBI Taxonomy" id="39478"/>
    <lineage>
        <taxon>Bacteria</taxon>
        <taxon>Bacillati</taxon>
        <taxon>Actinomycetota</taxon>
        <taxon>Actinomycetes</taxon>
        <taxon>Kitasatosporales</taxon>
        <taxon>Streptomycetaceae</taxon>
        <taxon>Streptomyces</taxon>
    </lineage>
</organism>
<dbReference type="CDD" id="cd04301">
    <property type="entry name" value="NAT_SF"/>
    <property type="match status" value="1"/>
</dbReference>
<name>A0A160P4P9_STRLU</name>
<dbReference type="Gene3D" id="3.40.630.30">
    <property type="match status" value="1"/>
</dbReference>
<dbReference type="GO" id="GO:0008080">
    <property type="term" value="F:N-acetyltransferase activity"/>
    <property type="evidence" value="ECO:0007669"/>
    <property type="project" value="InterPro"/>
</dbReference>
<dbReference type="Pfam" id="PF00583">
    <property type="entry name" value="Acetyltransf_1"/>
    <property type="match status" value="1"/>
</dbReference>
<dbReference type="InterPro" id="IPR000182">
    <property type="entry name" value="GNAT_dom"/>
</dbReference>
<dbReference type="SUPFAM" id="SSF55729">
    <property type="entry name" value="Acyl-CoA N-acyltransferases (Nat)"/>
    <property type="match status" value="1"/>
</dbReference>
<protein>
    <submittedName>
        <fullName evidence="3">Acetyltransferase</fullName>
    </submittedName>
</protein>
<dbReference type="InterPro" id="IPR050769">
    <property type="entry name" value="NAT_camello-type"/>
</dbReference>
<dbReference type="InterPro" id="IPR016181">
    <property type="entry name" value="Acyl_CoA_acyltransferase"/>
</dbReference>
<dbReference type="PANTHER" id="PTHR13947:SF37">
    <property type="entry name" value="LD18367P"/>
    <property type="match status" value="1"/>
</dbReference>
<dbReference type="AlphaFoldDB" id="A0A160P4P9"/>
<evidence type="ECO:0000259" key="2">
    <source>
        <dbReference type="PROSITE" id="PS51186"/>
    </source>
</evidence>
<reference evidence="3 4" key="1">
    <citation type="journal article" date="2016" name="Genome Announc.">
        <title>Complete Genome Sequence of Thiostrepton-Producing Streptomyces laurentii ATCC 31255.</title>
        <authorList>
            <person name="Doi K."/>
            <person name="Fujino Y."/>
            <person name="Nagayoshi Y."/>
            <person name="Ohshima T."/>
            <person name="Ogata S."/>
        </authorList>
    </citation>
    <scope>NUCLEOTIDE SEQUENCE [LARGE SCALE GENOMIC DNA]</scope>
    <source>
        <strain evidence="3 4">ATCC 31255</strain>
    </source>
</reference>